<reference evidence="4 5" key="1">
    <citation type="submission" date="2021-03" db="EMBL/GenBank/DDBJ databases">
        <title>Genomic and phenotypic characterization of Chloracidobacterium isolates provides evidence for multiple species.</title>
        <authorList>
            <person name="Saini M.K."/>
            <person name="Costas A.M.G."/>
            <person name="Tank M."/>
            <person name="Bryant D.A."/>
        </authorList>
    </citation>
    <scope>NUCLEOTIDE SEQUENCE [LARGE SCALE GENOMIC DNA]</scope>
    <source>
        <strain evidence="4 5">N</strain>
    </source>
</reference>
<dbReference type="Proteomes" id="UP000677668">
    <property type="component" value="Chromosome 1"/>
</dbReference>
<evidence type="ECO:0000313" key="4">
    <source>
        <dbReference type="EMBL" id="QUV93057.1"/>
    </source>
</evidence>
<comment type="similarity">
    <text evidence="1">Belongs to the GSP E family.</text>
</comment>
<dbReference type="PROSITE" id="PS00662">
    <property type="entry name" value="T2SP_E"/>
    <property type="match status" value="1"/>
</dbReference>
<evidence type="ECO:0000259" key="3">
    <source>
        <dbReference type="PROSITE" id="PS00662"/>
    </source>
</evidence>
<dbReference type="InterPro" id="IPR050921">
    <property type="entry name" value="T4SS_GSP_E_ATPase"/>
</dbReference>
<sequence length="579" mass="62727">MSATIESLLKDPRMAGADQLVLQAGKVPTVFNSSGATELTRSPMTPFDIYRLLQPHLPDDKKTALMSQPTTNFRLNVNGAGTFDVSITKEGGGMKVSFVPVDSAPARPATPSAPIPPPPVSRPSGTFTPTPTPATSITPPRPTPPIPPTRPVPRPPTPASGMTVPEQVSGRQPAVNPPASTTGSSPSVAPAHSPATTGAGAAVHLRKRGPLEIDKLFEKQLELKASDMHISASMPPMLRLDGDMVVMQGYEGQTLTAADTERILWELMPDKNREEFNRRHDTDFAYEFGDAARFRCNIFMDRKGMGGVFRVIPSKILTAEMLGLSKEILKLCFLSKGLVLVTGPTGSGKSTTLCALIDFINRNRRDHIITIEDPIEFVHENKNCLINQREVHNHTDSFKDALRAALREDPDIVLVGEMRDLETISIAIETAETGHLVFGTLHTSTAPSTVDRIIDQFPADRQAQIRVMLSESLKGVIAQTLCKKIGGGRVAALETLICDTGIANLIREGKTFQIPSAMQTGKAKGNVTLNDALLDHVKNKRVEPQEAYIKAVDKNGFEGLLKRHNLDVSFLTNLANSNA</sequence>
<dbReference type="InterPro" id="IPR006321">
    <property type="entry name" value="PilT/PilU"/>
</dbReference>
<dbReference type="Gene3D" id="3.40.50.300">
    <property type="entry name" value="P-loop containing nucleotide triphosphate hydrolases"/>
    <property type="match status" value="1"/>
</dbReference>
<feature type="compositionally biased region" description="Pro residues" evidence="2">
    <location>
        <begin position="111"/>
        <end position="121"/>
    </location>
</feature>
<dbReference type="SUPFAM" id="SSF52540">
    <property type="entry name" value="P-loop containing nucleoside triphosphate hydrolases"/>
    <property type="match status" value="1"/>
</dbReference>
<feature type="region of interest" description="Disordered" evidence="2">
    <location>
        <begin position="105"/>
        <end position="203"/>
    </location>
</feature>
<dbReference type="Pfam" id="PF00437">
    <property type="entry name" value="T2SSE"/>
    <property type="match status" value="1"/>
</dbReference>
<dbReference type="PANTHER" id="PTHR30486:SF6">
    <property type="entry name" value="TYPE IV PILUS RETRACTATION ATPASE PILT"/>
    <property type="match status" value="1"/>
</dbReference>
<feature type="compositionally biased region" description="Low complexity" evidence="2">
    <location>
        <begin position="122"/>
        <end position="138"/>
    </location>
</feature>
<feature type="domain" description="Bacterial type II secretion system protein E" evidence="3">
    <location>
        <begin position="406"/>
        <end position="420"/>
    </location>
</feature>
<keyword evidence="5" id="KW-1185">Reference proteome</keyword>
<dbReference type="InterPro" id="IPR027417">
    <property type="entry name" value="P-loop_NTPase"/>
</dbReference>
<evidence type="ECO:0000256" key="1">
    <source>
        <dbReference type="ARBA" id="ARBA00006611"/>
    </source>
</evidence>
<dbReference type="PANTHER" id="PTHR30486">
    <property type="entry name" value="TWITCHING MOTILITY PROTEIN PILT"/>
    <property type="match status" value="1"/>
</dbReference>
<dbReference type="RefSeq" id="WP_211421476.1">
    <property type="nucleotide sequence ID" value="NZ_CP072642.1"/>
</dbReference>
<evidence type="ECO:0000313" key="5">
    <source>
        <dbReference type="Proteomes" id="UP000677668"/>
    </source>
</evidence>
<dbReference type="NCBIfam" id="TIGR01420">
    <property type="entry name" value="pilT_fam"/>
    <property type="match status" value="1"/>
</dbReference>
<feature type="compositionally biased region" description="Pro residues" evidence="2">
    <location>
        <begin position="139"/>
        <end position="158"/>
    </location>
</feature>
<dbReference type="EMBL" id="CP072642">
    <property type="protein sequence ID" value="QUV93057.1"/>
    <property type="molecule type" value="Genomic_DNA"/>
</dbReference>
<dbReference type="InterPro" id="IPR001482">
    <property type="entry name" value="T2SS/T4SS_dom"/>
</dbReference>
<accession>A0ABX8AWI7</accession>
<dbReference type="CDD" id="cd01131">
    <property type="entry name" value="PilT"/>
    <property type="match status" value="1"/>
</dbReference>
<dbReference type="InterPro" id="IPR003593">
    <property type="entry name" value="AAA+_ATPase"/>
</dbReference>
<dbReference type="SMART" id="SM00382">
    <property type="entry name" value="AAA"/>
    <property type="match status" value="1"/>
</dbReference>
<organism evidence="4 5">
    <name type="scientific">Chloracidobacterium sp. N</name>
    <dbReference type="NCBI Taxonomy" id="2821540"/>
    <lineage>
        <taxon>Bacteria</taxon>
        <taxon>Pseudomonadati</taxon>
        <taxon>Acidobacteriota</taxon>
        <taxon>Terriglobia</taxon>
        <taxon>Terriglobales</taxon>
        <taxon>Acidobacteriaceae</taxon>
        <taxon>Chloracidobacterium</taxon>
        <taxon>Chloracidobacterium aggregatum</taxon>
    </lineage>
</organism>
<dbReference type="Gene3D" id="3.30.450.90">
    <property type="match status" value="2"/>
</dbReference>
<feature type="compositionally biased region" description="Low complexity" evidence="2">
    <location>
        <begin position="184"/>
        <end position="195"/>
    </location>
</feature>
<evidence type="ECO:0000256" key="2">
    <source>
        <dbReference type="SAM" id="MobiDB-lite"/>
    </source>
</evidence>
<protein>
    <submittedName>
        <fullName evidence="4">Type IV pilus twitching motility protein PilT</fullName>
    </submittedName>
</protein>
<name>A0ABX8AWI7_9BACT</name>
<gene>
    <name evidence="4" type="ORF">J8C05_06620</name>
</gene>
<proteinExistence type="inferred from homology"/>